<dbReference type="PROSITE" id="PS00903">
    <property type="entry name" value="CYT_DCMP_DEAMINASES_1"/>
    <property type="match status" value="1"/>
</dbReference>
<dbReference type="CDD" id="cd01285">
    <property type="entry name" value="nucleoside_deaminase"/>
    <property type="match status" value="1"/>
</dbReference>
<organism evidence="6 7">
    <name type="scientific">Mucilaginibacter polytrichastri</name>
    <dbReference type="NCBI Taxonomy" id="1302689"/>
    <lineage>
        <taxon>Bacteria</taxon>
        <taxon>Pseudomonadati</taxon>
        <taxon>Bacteroidota</taxon>
        <taxon>Sphingobacteriia</taxon>
        <taxon>Sphingobacteriales</taxon>
        <taxon>Sphingobacteriaceae</taxon>
        <taxon>Mucilaginibacter</taxon>
    </lineage>
</organism>
<proteinExistence type="inferred from homology"/>
<evidence type="ECO:0000313" key="7">
    <source>
        <dbReference type="Proteomes" id="UP000186720"/>
    </source>
</evidence>
<evidence type="ECO:0000313" key="6">
    <source>
        <dbReference type="EMBL" id="OKS85211.1"/>
    </source>
</evidence>
<comment type="similarity">
    <text evidence="1">Belongs to the cytidine and deoxycytidylate deaminase family.</text>
</comment>
<dbReference type="SUPFAM" id="SSF53927">
    <property type="entry name" value="Cytidine deaminase-like"/>
    <property type="match status" value="1"/>
</dbReference>
<protein>
    <submittedName>
        <fullName evidence="6">Guanine deaminase</fullName>
    </submittedName>
</protein>
<name>A0A1Q5ZTW4_9SPHI</name>
<evidence type="ECO:0000256" key="2">
    <source>
        <dbReference type="ARBA" id="ARBA00022723"/>
    </source>
</evidence>
<keyword evidence="4" id="KW-0862">Zinc</keyword>
<evidence type="ECO:0000256" key="1">
    <source>
        <dbReference type="ARBA" id="ARBA00006576"/>
    </source>
</evidence>
<reference evidence="6 7" key="1">
    <citation type="submission" date="2016-11" db="EMBL/GenBank/DDBJ databases">
        <title>Whole Genome Sequencing of Mucilaginibacter polytrichastri RG4-7(T) isolated from the moss sample.</title>
        <authorList>
            <person name="Li Y."/>
        </authorList>
    </citation>
    <scope>NUCLEOTIDE SEQUENCE [LARGE SCALE GENOMIC DNA]</scope>
    <source>
        <strain evidence="6 7">RG4-7</strain>
    </source>
</reference>
<accession>A0A1Q5ZTW4</accession>
<evidence type="ECO:0000256" key="4">
    <source>
        <dbReference type="ARBA" id="ARBA00022833"/>
    </source>
</evidence>
<keyword evidence="3" id="KW-0378">Hydrolase</keyword>
<dbReference type="Proteomes" id="UP000186720">
    <property type="component" value="Unassembled WGS sequence"/>
</dbReference>
<dbReference type="Gene3D" id="3.40.140.10">
    <property type="entry name" value="Cytidine Deaminase, domain 2"/>
    <property type="match status" value="1"/>
</dbReference>
<feature type="domain" description="CMP/dCMP-type deaminase" evidence="5">
    <location>
        <begin position="12"/>
        <end position="141"/>
    </location>
</feature>
<keyword evidence="2" id="KW-0479">Metal-binding</keyword>
<dbReference type="GO" id="GO:0008270">
    <property type="term" value="F:zinc ion binding"/>
    <property type="evidence" value="ECO:0007669"/>
    <property type="project" value="InterPro"/>
</dbReference>
<dbReference type="Pfam" id="PF00383">
    <property type="entry name" value="dCMP_cyt_deam_1"/>
    <property type="match status" value="1"/>
</dbReference>
<evidence type="ECO:0000256" key="3">
    <source>
        <dbReference type="ARBA" id="ARBA00022801"/>
    </source>
</evidence>
<dbReference type="InterPro" id="IPR016192">
    <property type="entry name" value="APOBEC/CMP_deaminase_Zn-bd"/>
</dbReference>
<dbReference type="FunFam" id="3.40.140.10:FF:000011">
    <property type="entry name" value="tRNA-specific adenosine deaminase"/>
    <property type="match status" value="1"/>
</dbReference>
<dbReference type="STRING" id="1302689.RG47T_0655"/>
<evidence type="ECO:0000259" key="5">
    <source>
        <dbReference type="PROSITE" id="PS51747"/>
    </source>
</evidence>
<dbReference type="PROSITE" id="PS51747">
    <property type="entry name" value="CYT_DCMP_DEAMINASES_2"/>
    <property type="match status" value="1"/>
</dbReference>
<dbReference type="GO" id="GO:0006152">
    <property type="term" value="P:purine nucleoside catabolic process"/>
    <property type="evidence" value="ECO:0007669"/>
    <property type="project" value="TreeGrafter"/>
</dbReference>
<dbReference type="PANTHER" id="PTHR11079">
    <property type="entry name" value="CYTOSINE DEAMINASE FAMILY MEMBER"/>
    <property type="match status" value="1"/>
</dbReference>
<dbReference type="GO" id="GO:0047974">
    <property type="term" value="F:guanosine deaminase activity"/>
    <property type="evidence" value="ECO:0007669"/>
    <property type="project" value="TreeGrafter"/>
</dbReference>
<dbReference type="InterPro" id="IPR016193">
    <property type="entry name" value="Cytidine_deaminase-like"/>
</dbReference>
<comment type="caution">
    <text evidence="6">The sequence shown here is derived from an EMBL/GenBank/DDBJ whole genome shotgun (WGS) entry which is preliminary data.</text>
</comment>
<keyword evidence="7" id="KW-1185">Reference proteome</keyword>
<dbReference type="InterPro" id="IPR002125">
    <property type="entry name" value="CMP_dCMP_dom"/>
</dbReference>
<gene>
    <name evidence="6" type="ORF">RG47T_0655</name>
</gene>
<dbReference type="AlphaFoldDB" id="A0A1Q5ZTW4"/>
<dbReference type="EMBL" id="MPPL01000001">
    <property type="protein sequence ID" value="OKS85211.1"/>
    <property type="molecule type" value="Genomic_DNA"/>
</dbReference>
<sequence length="167" mass="18430">MGALLLENMETTQHEKFMQMAIALSVKNVQEGLGGPFGAVIVKNGEVVAASANKVVPTNDPTAHAEVSAIRLACQQLNTFNLDGCVIYTSCEPCPMCLGAIYWARLDKIYYANTKADAAAVGFDDHFIYDELDLPMAERKLPIVQLLRNEALKAFKQWEQSGQRTDY</sequence>
<dbReference type="PANTHER" id="PTHR11079:SF161">
    <property type="entry name" value="CMP_DCMP-TYPE DEAMINASE DOMAIN-CONTAINING PROTEIN"/>
    <property type="match status" value="1"/>
</dbReference>